<evidence type="ECO:0000256" key="1">
    <source>
        <dbReference type="ARBA" id="ARBA00010697"/>
    </source>
</evidence>
<evidence type="ECO:0000313" key="7">
    <source>
        <dbReference type="Proteomes" id="UP000694700"/>
    </source>
</evidence>
<dbReference type="Proteomes" id="UP000694700">
    <property type="component" value="Unplaced"/>
</dbReference>
<sequence>MIPVVPVESCTHVLAEFDCLDPLLSALRLDSGRIRCTCLSVSRKWLALGTSAGGLHLIQRDGWKQKLILTHKEGSVTQVSCCPHDEDFIAVATSQGLVVVWELHLERRGRPERVSVSWEHRGQTVTSLCWDTAALRVFAGDVGGKVSCVRAGSSKLGKGSAFVIFPIQTITTVDSRVVQLGYSDGHLVVSSLSRCYLCDTEREKFWRVGNKERDGEFGACFLQQGSAGQRGQALLYCARPGSRLWEASFAGEVLSTHQFKQLLACPPLPLASPQSLAFPRLLHDQNLLTWTDSAIYIFTPHSGQVLLWTEVKDVVEISVFRNELFCLHGDGRLSHLSLMSPERCVERLMKRENWTLATTVCCMFQHAIITSRARKSLPIDRLEQLKAQLNSGSQQQLIGQLEEVISKLEPLDSACSSRRSSISSHESFNVLDCGIYRVISRRGSQSDDDASSLANQSMLEEERLKEFSFTEEEQVENGETERESLRKQKIDFRPKSVVSSFVKKTTEKINTLQMNADLWPRPDFREGVHTEVTATVTPLPEEVDSQIQDPMVLLDPVCLSDVLREWAPVLERVLGPEDHTRPTETTTQEEKPLEEEELVSSMSCFRLFSPKPLPTDLQADLSQLACLYLEMGCPGRGGIESVCVFLRRYFFLLDQERVRKMCMLRYREHRKVMKAYIAGMLEFTQASKVVEVIQKGDLLKSLRSLRELQPWNAPLLLSHLYRLYDKHGEVAVRAYPQFYPTILPSDIMAMALPSHFLPYLDNLVQSRAEQQRLSFLGSLLQPETLRQDWLELALSHDAPQKDDTLTADGQPRWHSHFFSWGYGRLLSLLIRLPADLASKQKMLEMCRTHGYWMGYLYLCRELQRRPEAFSAICRLDDMTLLEGDDGIVPQSLDEWVLFLQLSQQISSSIEAPPTSALPSNPNGSCSDDTNGTSDSSPDLSDDSTDWSIRVSPENIILRLVRVFGPDRALTALQERGIQVDLSSRSTLVCDLLRVAEKRQSIQCQTYCF</sequence>
<comment type="subunit">
    <text evidence="2">Component of the biogenesis of lysosome-related organelles complex-2 (or BLOC2) composed of HPS3, HPS5 and HPS6.</text>
</comment>
<dbReference type="InterPro" id="IPR035431">
    <property type="entry name" value="HPS5"/>
</dbReference>
<feature type="domain" description="HPS5 TPR" evidence="5">
    <location>
        <begin position="605"/>
        <end position="990"/>
    </location>
</feature>
<dbReference type="SMART" id="SM00320">
    <property type="entry name" value="WD40"/>
    <property type="match status" value="2"/>
</dbReference>
<dbReference type="Pfam" id="PF23758">
    <property type="entry name" value="TPR_HPS5"/>
    <property type="match status" value="1"/>
</dbReference>
<dbReference type="InterPro" id="IPR001680">
    <property type="entry name" value="WD40_rpt"/>
</dbReference>
<keyword evidence="2" id="KW-0963">Cytoplasm</keyword>
<dbReference type="Gene3D" id="2.130.10.10">
    <property type="entry name" value="YVTN repeat-like/Quinoprotein amine dehydrogenase"/>
    <property type="match status" value="1"/>
</dbReference>
<evidence type="ECO:0000256" key="3">
    <source>
        <dbReference type="SAM" id="MobiDB-lite"/>
    </source>
</evidence>
<reference evidence="6" key="1">
    <citation type="submission" date="2025-08" db="UniProtKB">
        <authorList>
            <consortium name="Ensembl"/>
        </authorList>
    </citation>
    <scope>IDENTIFICATION</scope>
</reference>
<dbReference type="InterPro" id="IPR015943">
    <property type="entry name" value="WD40/YVTN_repeat-like_dom_sf"/>
</dbReference>
<evidence type="ECO:0000256" key="2">
    <source>
        <dbReference type="PIRNR" id="PIRNR037475"/>
    </source>
</evidence>
<feature type="compositionally biased region" description="Polar residues" evidence="3">
    <location>
        <begin position="916"/>
        <end position="932"/>
    </location>
</feature>
<dbReference type="InterPro" id="IPR056445">
    <property type="entry name" value="TPR_HPS5"/>
</dbReference>
<dbReference type="GO" id="GO:0005829">
    <property type="term" value="C:cytosol"/>
    <property type="evidence" value="ECO:0007669"/>
    <property type="project" value="UniProtKB-SubCell"/>
</dbReference>
<dbReference type="SUPFAM" id="SSF50978">
    <property type="entry name" value="WD40 repeat-like"/>
    <property type="match status" value="1"/>
</dbReference>
<evidence type="ECO:0000259" key="5">
    <source>
        <dbReference type="Pfam" id="PF23758"/>
    </source>
</evidence>
<dbReference type="InterPro" id="IPR056499">
    <property type="entry name" value="Beta-prop_HPS5-like"/>
</dbReference>
<dbReference type="AlphaFoldDB" id="A0A8C1YJS4"/>
<dbReference type="InterPro" id="IPR036322">
    <property type="entry name" value="WD40_repeat_dom_sf"/>
</dbReference>
<name>A0A8C1YJS4_CYPCA</name>
<organism evidence="6 7">
    <name type="scientific">Cyprinus carpio</name>
    <name type="common">Common carp</name>
    <dbReference type="NCBI Taxonomy" id="7962"/>
    <lineage>
        <taxon>Eukaryota</taxon>
        <taxon>Metazoa</taxon>
        <taxon>Chordata</taxon>
        <taxon>Craniata</taxon>
        <taxon>Vertebrata</taxon>
        <taxon>Euteleostomi</taxon>
        <taxon>Actinopterygii</taxon>
        <taxon>Neopterygii</taxon>
        <taxon>Teleostei</taxon>
        <taxon>Ostariophysi</taxon>
        <taxon>Cypriniformes</taxon>
        <taxon>Cyprinidae</taxon>
        <taxon>Cyprininae</taxon>
        <taxon>Cyprinus</taxon>
    </lineage>
</organism>
<comment type="function">
    <text evidence="2">May regulate the synthesis and function of lysosomes and of highly specialized organelles, such as melanosomes and platelet dense granules.</text>
</comment>
<dbReference type="Ensembl" id="ENSCCRT00015011288.1">
    <property type="protein sequence ID" value="ENSCCRP00015010881.1"/>
    <property type="gene ID" value="ENSCCRG00015004672.1"/>
</dbReference>
<comment type="subcellular location">
    <subcellularLocation>
        <location evidence="2">Cytoplasm</location>
        <location evidence="2">Cytosol</location>
    </subcellularLocation>
</comment>
<proteinExistence type="inferred from homology"/>
<feature type="region of interest" description="Disordered" evidence="3">
    <location>
        <begin position="910"/>
        <end position="945"/>
    </location>
</feature>
<dbReference type="Pfam" id="PF23756">
    <property type="entry name" value="Beta-prop_HPS5"/>
    <property type="match status" value="1"/>
</dbReference>
<dbReference type="PIRSF" id="PIRSF037475">
    <property type="entry name" value="BLOC-2_complex_Hps5"/>
    <property type="match status" value="1"/>
</dbReference>
<comment type="similarity">
    <text evidence="1 2">Belongs to the HPS5 family.</text>
</comment>
<dbReference type="PANTHER" id="PTHR23287">
    <property type="entry name" value="RUBY-EYE2-LIKE PROTEIN"/>
    <property type="match status" value="1"/>
</dbReference>
<dbReference type="PANTHER" id="PTHR23287:SF18">
    <property type="entry name" value="BLOC-2 COMPLEX MEMBER HPS5"/>
    <property type="match status" value="1"/>
</dbReference>
<evidence type="ECO:0000313" key="6">
    <source>
        <dbReference type="Ensembl" id="ENSCCRP00015010881.1"/>
    </source>
</evidence>
<feature type="domain" description="HPS5-like beta-propeller" evidence="4">
    <location>
        <begin position="14"/>
        <end position="330"/>
    </location>
</feature>
<dbReference type="GO" id="GO:0048066">
    <property type="term" value="P:developmental pigmentation"/>
    <property type="evidence" value="ECO:0007669"/>
    <property type="project" value="TreeGrafter"/>
</dbReference>
<accession>A0A8C1YJS4</accession>
<evidence type="ECO:0000259" key="4">
    <source>
        <dbReference type="Pfam" id="PF23756"/>
    </source>
</evidence>
<dbReference type="GO" id="GO:0031084">
    <property type="term" value="C:BLOC-2 complex"/>
    <property type="evidence" value="ECO:0007669"/>
    <property type="project" value="UniProtKB-UniRule"/>
</dbReference>
<protein>
    <recommendedName>
        <fullName evidence="2">Hermansky-Pudlak syndrome 5 protein homolog</fullName>
    </recommendedName>
</protein>